<dbReference type="Proteomes" id="UP000183407">
    <property type="component" value="Unassembled WGS sequence"/>
</dbReference>
<gene>
    <name evidence="2" type="ORF">SAMN04490220_1507</name>
</gene>
<feature type="domain" description="Thiolase C-terminal" evidence="1">
    <location>
        <begin position="268"/>
        <end position="384"/>
    </location>
</feature>
<dbReference type="OrthoDB" id="9785768at2"/>
<dbReference type="Gene3D" id="3.40.47.10">
    <property type="match status" value="1"/>
</dbReference>
<reference evidence="3" key="1">
    <citation type="submission" date="2016-10" db="EMBL/GenBank/DDBJ databases">
        <authorList>
            <person name="Varghese N."/>
        </authorList>
    </citation>
    <scope>NUCLEOTIDE SEQUENCE [LARGE SCALE GENOMIC DNA]</scope>
    <source>
        <strain evidence="3">DSM 44719</strain>
    </source>
</reference>
<dbReference type="RefSeq" id="WP_073365051.1">
    <property type="nucleotide sequence ID" value="NZ_FNTL01000004.1"/>
</dbReference>
<dbReference type="CDD" id="cd00829">
    <property type="entry name" value="SCP-x_thiolase"/>
    <property type="match status" value="1"/>
</dbReference>
<dbReference type="PANTHER" id="PTHR42870">
    <property type="entry name" value="ACETYL-COA C-ACETYLTRANSFERASE"/>
    <property type="match status" value="1"/>
</dbReference>
<evidence type="ECO:0000313" key="3">
    <source>
        <dbReference type="Proteomes" id="UP000183407"/>
    </source>
</evidence>
<dbReference type="PANTHER" id="PTHR42870:SF1">
    <property type="entry name" value="NON-SPECIFIC LIPID-TRANSFER PROTEIN-LIKE 2"/>
    <property type="match status" value="1"/>
</dbReference>
<evidence type="ECO:0000313" key="2">
    <source>
        <dbReference type="EMBL" id="SEC38854.1"/>
    </source>
</evidence>
<protein>
    <submittedName>
        <fullName evidence="2">Acetyl-CoA acetyltransferase</fullName>
    </submittedName>
</protein>
<dbReference type="Pfam" id="PF22691">
    <property type="entry name" value="Thiolase_C_1"/>
    <property type="match status" value="1"/>
</dbReference>
<dbReference type="AlphaFoldDB" id="A0A1H4S496"/>
<dbReference type="GO" id="GO:0016746">
    <property type="term" value="F:acyltransferase activity"/>
    <property type="evidence" value="ECO:0007669"/>
    <property type="project" value="InterPro"/>
</dbReference>
<dbReference type="InterPro" id="IPR055140">
    <property type="entry name" value="Thiolase_C_2"/>
</dbReference>
<keyword evidence="2" id="KW-0808">Transferase</keyword>
<sequence>MTDTILRGAAAVVGVNEFYYKRGESTDSELRMTLQAIVAAAADAGVSPREIDGFVSYGGGENDGTVVGASLMSHRIRWSTMIWGGGGGGAAAAITNAAVAIAAGQAHCVVVYRAMAQKDSGRLGYAKHHFDGHMLPHGVGSPAQACALRTRRMLEHDGVPESAMRSLVLADYFHAQQNPDAAAFGRPLDEERYRASRMIGEPYRLYDCSRENDGAVALILVAAERAEQLHPKPAYVLAGSQGAVGGYAVDTENDLDYTSAGFSGPDGVAETLWADAGLGPDQVDVVQVYENFSGSGVAALIDHSLCPRGAEAGKVMTVENLTAPHGLLPVNTSGGNLADSFVNGMGLAVEAVRQLRGSSTNQVPDARVSLFIGGPMAALSSSILLCTHDVL</sequence>
<dbReference type="EMBL" id="FNTL01000004">
    <property type="protein sequence ID" value="SEC38854.1"/>
    <property type="molecule type" value="Genomic_DNA"/>
</dbReference>
<accession>A0A1H4S496</accession>
<dbReference type="SUPFAM" id="SSF53901">
    <property type="entry name" value="Thiolase-like"/>
    <property type="match status" value="2"/>
</dbReference>
<proteinExistence type="predicted"/>
<evidence type="ECO:0000259" key="1">
    <source>
        <dbReference type="Pfam" id="PF22691"/>
    </source>
</evidence>
<name>A0A1H4S496_RHOJO</name>
<organism evidence="2 3">
    <name type="scientific">Rhodococcus jostii</name>
    <dbReference type="NCBI Taxonomy" id="132919"/>
    <lineage>
        <taxon>Bacteria</taxon>
        <taxon>Bacillati</taxon>
        <taxon>Actinomycetota</taxon>
        <taxon>Actinomycetes</taxon>
        <taxon>Mycobacteriales</taxon>
        <taxon>Nocardiaceae</taxon>
        <taxon>Rhodococcus</taxon>
    </lineage>
</organism>
<dbReference type="InterPro" id="IPR016039">
    <property type="entry name" value="Thiolase-like"/>
</dbReference>